<comment type="caution">
    <text evidence="2">The sequence shown here is derived from an EMBL/GenBank/DDBJ whole genome shotgun (WGS) entry which is preliminary data.</text>
</comment>
<evidence type="ECO:0000256" key="1">
    <source>
        <dbReference type="SAM" id="Coils"/>
    </source>
</evidence>
<dbReference type="EMBL" id="SEYY01004748">
    <property type="protein sequence ID" value="KAB7503644.1"/>
    <property type="molecule type" value="Genomic_DNA"/>
</dbReference>
<reference evidence="2 3" key="1">
    <citation type="journal article" date="2019" name="PLoS Biol.">
        <title>Sex chromosomes control vertical transmission of feminizing Wolbachia symbionts in an isopod.</title>
        <authorList>
            <person name="Becking T."/>
            <person name="Chebbi M.A."/>
            <person name="Giraud I."/>
            <person name="Moumen B."/>
            <person name="Laverre T."/>
            <person name="Caubet Y."/>
            <person name="Peccoud J."/>
            <person name="Gilbert C."/>
            <person name="Cordaux R."/>
        </authorList>
    </citation>
    <scope>NUCLEOTIDE SEQUENCE [LARGE SCALE GENOMIC DNA]</scope>
    <source>
        <strain evidence="2">ANa2</strain>
        <tissue evidence="2">Whole body excluding digestive tract and cuticle</tissue>
    </source>
</reference>
<gene>
    <name evidence="2" type="ORF">Anas_07984</name>
</gene>
<feature type="coiled-coil region" evidence="1">
    <location>
        <begin position="122"/>
        <end position="156"/>
    </location>
</feature>
<accession>A0A5N5TAF8</accession>
<keyword evidence="3" id="KW-1185">Reference proteome</keyword>
<dbReference type="Proteomes" id="UP000326759">
    <property type="component" value="Unassembled WGS sequence"/>
</dbReference>
<dbReference type="AlphaFoldDB" id="A0A5N5TAF8"/>
<evidence type="ECO:0000313" key="2">
    <source>
        <dbReference type="EMBL" id="KAB7503644.1"/>
    </source>
</evidence>
<proteinExistence type="predicted"/>
<dbReference type="OrthoDB" id="6380441at2759"/>
<keyword evidence="1" id="KW-0175">Coiled coil</keyword>
<feature type="coiled-coil region" evidence="1">
    <location>
        <begin position="47"/>
        <end position="74"/>
    </location>
</feature>
<sequence length="234" mass="27391">MESKRHSIGIETVAEDGTIIYNAEDPVTHVAPAHPSNVNDVVKTTNAEMMTSMQEEALKRLKELEKQMVGGEKAQDNELKAKRMKRKKYMEKRKKILTEALKNVDDEDGLMQKVYDDIHEELKAKTDLAKKQKQKIKSMEKEVKDLTEEFQNERSDYLETIRKQDQQVKLLQAILERVQPTIRKDCNYSELETIKKEAIWDDEYMRWKVPDLSVSKTKLPPSRCVTSTRFKKFK</sequence>
<evidence type="ECO:0000313" key="3">
    <source>
        <dbReference type="Proteomes" id="UP000326759"/>
    </source>
</evidence>
<organism evidence="2 3">
    <name type="scientific">Armadillidium nasatum</name>
    <dbReference type="NCBI Taxonomy" id="96803"/>
    <lineage>
        <taxon>Eukaryota</taxon>
        <taxon>Metazoa</taxon>
        <taxon>Ecdysozoa</taxon>
        <taxon>Arthropoda</taxon>
        <taxon>Crustacea</taxon>
        <taxon>Multicrustacea</taxon>
        <taxon>Malacostraca</taxon>
        <taxon>Eumalacostraca</taxon>
        <taxon>Peracarida</taxon>
        <taxon>Isopoda</taxon>
        <taxon>Oniscidea</taxon>
        <taxon>Crinocheta</taxon>
        <taxon>Armadillidiidae</taxon>
        <taxon>Armadillidium</taxon>
    </lineage>
</organism>
<name>A0A5N5TAF8_9CRUS</name>
<protein>
    <submittedName>
        <fullName evidence="2">Uncharacterized protein</fullName>
    </submittedName>
</protein>